<evidence type="ECO:0000313" key="4">
    <source>
        <dbReference type="Proteomes" id="UP000739565"/>
    </source>
</evidence>
<dbReference type="CDD" id="cd13578">
    <property type="entry name" value="PBP2_Bug27"/>
    <property type="match status" value="1"/>
</dbReference>
<dbReference type="AlphaFoldDB" id="A0A953ND01"/>
<evidence type="ECO:0000256" key="1">
    <source>
        <dbReference type="ARBA" id="ARBA00006987"/>
    </source>
</evidence>
<sequence length="329" mass="35000">MRRSIQTLCVWLISGVMGCVGLLAQPAFAQEPTLPKVIKLIVPFAPGGSNDVYARALAQKLSTKLGVTMVVENKPGAGGSIGSDMVAKSEPDGSTLLLISTSIATNAAVRPNLPFDPVTSFKPVALVAKGAMVLIVGNKTPYMTLQQLLDATKDKNNKVNYSSAGIGSIGQLSVEYLKAISGTQALHVPYQGIAASLVNMIGGNIDYMITTLASVGGQIKSGQVRAIAVTSLEKSKFLPDVPPAAQLMPGYEVDVWWVVFAPAKTPTVIVNRLNQAIRDVSQDADMQELFAKEGAEPMPYSPEQTAAYVKTEVEKWRKVARDANIQANN</sequence>
<name>A0A953ND01_9BURK</name>
<dbReference type="SUPFAM" id="SSF53850">
    <property type="entry name" value="Periplasmic binding protein-like II"/>
    <property type="match status" value="1"/>
</dbReference>
<keyword evidence="2" id="KW-0732">Signal</keyword>
<dbReference type="PANTHER" id="PTHR42928:SF5">
    <property type="entry name" value="BLR1237 PROTEIN"/>
    <property type="match status" value="1"/>
</dbReference>
<gene>
    <name evidence="3" type="ORF">KZZ10_10420</name>
</gene>
<dbReference type="PANTHER" id="PTHR42928">
    <property type="entry name" value="TRICARBOXYLATE-BINDING PROTEIN"/>
    <property type="match status" value="1"/>
</dbReference>
<evidence type="ECO:0000256" key="2">
    <source>
        <dbReference type="SAM" id="SignalP"/>
    </source>
</evidence>
<dbReference type="Gene3D" id="3.40.190.150">
    <property type="entry name" value="Bordetella uptake gene, domain 1"/>
    <property type="match status" value="1"/>
</dbReference>
<dbReference type="RefSeq" id="WP_259661461.1">
    <property type="nucleotide sequence ID" value="NZ_JAHXRI010000007.1"/>
</dbReference>
<comment type="caution">
    <text evidence="3">The sequence shown here is derived from an EMBL/GenBank/DDBJ whole genome shotgun (WGS) entry which is preliminary data.</text>
</comment>
<dbReference type="EMBL" id="JAHXRI010000007">
    <property type="protein sequence ID" value="MBZ1351060.1"/>
    <property type="molecule type" value="Genomic_DNA"/>
</dbReference>
<feature type="signal peptide" evidence="2">
    <location>
        <begin position="1"/>
        <end position="29"/>
    </location>
</feature>
<accession>A0A953ND01</accession>
<reference evidence="3" key="1">
    <citation type="submission" date="2021-07" db="EMBL/GenBank/DDBJ databases">
        <title>New genus and species of the family Alcaligenaceae.</title>
        <authorList>
            <person name="Hahn M.W."/>
        </authorList>
    </citation>
    <scope>NUCLEOTIDE SEQUENCE</scope>
    <source>
        <strain evidence="3">LF4-65</strain>
    </source>
</reference>
<dbReference type="InterPro" id="IPR042100">
    <property type="entry name" value="Bug_dom1"/>
</dbReference>
<evidence type="ECO:0000313" key="3">
    <source>
        <dbReference type="EMBL" id="MBZ1351060.1"/>
    </source>
</evidence>
<dbReference type="PROSITE" id="PS51257">
    <property type="entry name" value="PROKAR_LIPOPROTEIN"/>
    <property type="match status" value="1"/>
</dbReference>
<dbReference type="PIRSF" id="PIRSF017082">
    <property type="entry name" value="YflP"/>
    <property type="match status" value="1"/>
</dbReference>
<dbReference type="Gene3D" id="3.40.190.10">
    <property type="entry name" value="Periplasmic binding protein-like II"/>
    <property type="match status" value="1"/>
</dbReference>
<proteinExistence type="inferred from homology"/>
<dbReference type="InterPro" id="IPR005064">
    <property type="entry name" value="BUG"/>
</dbReference>
<comment type="similarity">
    <text evidence="1">Belongs to the UPF0065 (bug) family.</text>
</comment>
<dbReference type="Proteomes" id="UP000739565">
    <property type="component" value="Unassembled WGS sequence"/>
</dbReference>
<protein>
    <submittedName>
        <fullName evidence="3">Tripartite tricarboxylate transporter substrate binding protein</fullName>
    </submittedName>
</protein>
<dbReference type="Pfam" id="PF03401">
    <property type="entry name" value="TctC"/>
    <property type="match status" value="1"/>
</dbReference>
<keyword evidence="4" id="KW-1185">Reference proteome</keyword>
<feature type="chain" id="PRO_5037831804" evidence="2">
    <location>
        <begin position="30"/>
        <end position="329"/>
    </location>
</feature>
<organism evidence="3 4">
    <name type="scientific">Zwartia hollandica</name>
    <dbReference type="NCBI Taxonomy" id="324606"/>
    <lineage>
        <taxon>Bacteria</taxon>
        <taxon>Pseudomonadati</taxon>
        <taxon>Pseudomonadota</taxon>
        <taxon>Betaproteobacteria</taxon>
        <taxon>Burkholderiales</taxon>
        <taxon>Alcaligenaceae</taxon>
        <taxon>Zwartia</taxon>
    </lineage>
</organism>